<evidence type="ECO:0000256" key="5">
    <source>
        <dbReference type="SAM" id="MobiDB-lite"/>
    </source>
</evidence>
<protein>
    <submittedName>
        <fullName evidence="8">Immune-associated nucleotide-binding protein 7</fullName>
    </submittedName>
</protein>
<dbReference type="Pfam" id="PF04548">
    <property type="entry name" value="AIG1"/>
    <property type="match status" value="1"/>
</dbReference>
<dbReference type="GeneID" id="101850424"/>
<dbReference type="PANTHER" id="PTHR10903">
    <property type="entry name" value="GTPASE, IMAP FAMILY MEMBER-RELATED"/>
    <property type="match status" value="1"/>
</dbReference>
<dbReference type="PANTHER" id="PTHR10903:SF184">
    <property type="entry name" value="GTP-BINDING PROTEIN A"/>
    <property type="match status" value="1"/>
</dbReference>
<evidence type="ECO:0000313" key="7">
    <source>
        <dbReference type="Proteomes" id="UP000694888"/>
    </source>
</evidence>
<sequence length="389" mass="43889">MAARQQKQAKEIDILLLGKTGNGKSSTGNAILGRPAFATSEDAESDTIFNQSSYASFEDVCVKVVDVPGVCDTRVKRSVAEERFVNEMSKAITVCSDGFHALILVLKFGNRFTEEEVYTVSMLRSVFGQDFIKDFCILVFTHGEQFELQNSVKNTSRSFMEWINKQQGGLKRLVEEVNYRCVLFSNLTKEKQEEQRLRLFALTDSLRTKGKRYTSEAFTAAKREQEKLIVKRNASAMRLRLQGQIDFLRMNISMATSKISRKKNVTGLDKDLESILVKLNRLRGDIVAMDKGSGILKTLEQTVVSMETTVKSHMALLKERRDAKEATRNLEKKLRDASDALCRTMGFRENPSFRSALGTVARILMAPIQAARDTEEDPDEDENEGVHLV</sequence>
<dbReference type="SUPFAM" id="SSF52540">
    <property type="entry name" value="P-loop containing nucleoside triphosphate hydrolases"/>
    <property type="match status" value="1"/>
</dbReference>
<dbReference type="Gene3D" id="3.40.50.300">
    <property type="entry name" value="P-loop containing nucleotide triphosphate hydrolases"/>
    <property type="match status" value="1"/>
</dbReference>
<dbReference type="RefSeq" id="XP_005103073.1">
    <property type="nucleotide sequence ID" value="XM_005103016.3"/>
</dbReference>
<proteinExistence type="inferred from homology"/>
<feature type="compositionally biased region" description="Acidic residues" evidence="5">
    <location>
        <begin position="374"/>
        <end position="383"/>
    </location>
</feature>
<feature type="coiled-coil region" evidence="4">
    <location>
        <begin position="313"/>
        <end position="340"/>
    </location>
</feature>
<feature type="region of interest" description="Disordered" evidence="5">
    <location>
        <begin position="370"/>
        <end position="389"/>
    </location>
</feature>
<reference evidence="8" key="1">
    <citation type="submission" date="2025-08" db="UniProtKB">
        <authorList>
            <consortium name="RefSeq"/>
        </authorList>
    </citation>
    <scope>IDENTIFICATION</scope>
</reference>
<dbReference type="Proteomes" id="UP000694888">
    <property type="component" value="Unplaced"/>
</dbReference>
<accession>A0ABM0JWC9</accession>
<evidence type="ECO:0000313" key="8">
    <source>
        <dbReference type="RefSeq" id="XP_005103073.1"/>
    </source>
</evidence>
<keyword evidence="2" id="KW-0547">Nucleotide-binding</keyword>
<dbReference type="InterPro" id="IPR027417">
    <property type="entry name" value="P-loop_NTPase"/>
</dbReference>
<feature type="domain" description="AIG1-type G" evidence="6">
    <location>
        <begin position="9"/>
        <end position="222"/>
    </location>
</feature>
<name>A0ABM0JWC9_APLCA</name>
<evidence type="ECO:0000256" key="4">
    <source>
        <dbReference type="SAM" id="Coils"/>
    </source>
</evidence>
<evidence type="ECO:0000256" key="1">
    <source>
        <dbReference type="ARBA" id="ARBA00008535"/>
    </source>
</evidence>
<dbReference type="InterPro" id="IPR045058">
    <property type="entry name" value="GIMA/IAN/Toc"/>
</dbReference>
<evidence type="ECO:0000256" key="3">
    <source>
        <dbReference type="ARBA" id="ARBA00023134"/>
    </source>
</evidence>
<dbReference type="InterPro" id="IPR006703">
    <property type="entry name" value="G_AIG1"/>
</dbReference>
<evidence type="ECO:0000256" key="2">
    <source>
        <dbReference type="ARBA" id="ARBA00022741"/>
    </source>
</evidence>
<organism evidence="7 8">
    <name type="scientific">Aplysia californica</name>
    <name type="common">California sea hare</name>
    <dbReference type="NCBI Taxonomy" id="6500"/>
    <lineage>
        <taxon>Eukaryota</taxon>
        <taxon>Metazoa</taxon>
        <taxon>Spiralia</taxon>
        <taxon>Lophotrochozoa</taxon>
        <taxon>Mollusca</taxon>
        <taxon>Gastropoda</taxon>
        <taxon>Heterobranchia</taxon>
        <taxon>Euthyneura</taxon>
        <taxon>Tectipleura</taxon>
        <taxon>Aplysiida</taxon>
        <taxon>Aplysioidea</taxon>
        <taxon>Aplysiidae</taxon>
        <taxon>Aplysia</taxon>
    </lineage>
</organism>
<dbReference type="PROSITE" id="PS51720">
    <property type="entry name" value="G_AIG1"/>
    <property type="match status" value="1"/>
</dbReference>
<gene>
    <name evidence="8" type="primary">LOC101850424</name>
</gene>
<keyword evidence="3" id="KW-0342">GTP-binding</keyword>
<evidence type="ECO:0000259" key="6">
    <source>
        <dbReference type="PROSITE" id="PS51720"/>
    </source>
</evidence>
<comment type="similarity">
    <text evidence="1">Belongs to the TRAFAC class TrmE-Era-EngA-EngB-Septin-like GTPase superfamily. AIG1/Toc34/Toc159-like paraseptin GTPase family. IAN subfamily.</text>
</comment>
<keyword evidence="4" id="KW-0175">Coiled coil</keyword>
<keyword evidence="7" id="KW-1185">Reference proteome</keyword>